<keyword evidence="1" id="KW-0732">Signal</keyword>
<dbReference type="InterPro" id="IPR006597">
    <property type="entry name" value="Sel1-like"/>
</dbReference>
<reference evidence="3" key="1">
    <citation type="submission" date="2017-06" db="EMBL/GenBank/DDBJ databases">
        <authorList>
            <person name="Varghese N."/>
            <person name="Submissions S."/>
        </authorList>
    </citation>
    <scope>NUCLEOTIDE SEQUENCE [LARGE SCALE GENOMIC DNA]</scope>
    <source>
        <strain evidence="3">LNB2</strain>
    </source>
</reference>
<dbReference type="Gene3D" id="1.25.40.10">
    <property type="entry name" value="Tetratricopeptide repeat domain"/>
    <property type="match status" value="1"/>
</dbReference>
<dbReference type="Proteomes" id="UP000198281">
    <property type="component" value="Unassembled WGS sequence"/>
</dbReference>
<dbReference type="SMART" id="SM00671">
    <property type="entry name" value="SEL1"/>
    <property type="match status" value="2"/>
</dbReference>
<evidence type="ECO:0000313" key="3">
    <source>
        <dbReference type="Proteomes" id="UP000198281"/>
    </source>
</evidence>
<feature type="chain" id="PRO_5013325939" description="Sel1 repeat-containing protein" evidence="1">
    <location>
        <begin position="17"/>
        <end position="179"/>
    </location>
</feature>
<dbReference type="InterPro" id="IPR011990">
    <property type="entry name" value="TPR-like_helical_dom_sf"/>
</dbReference>
<protein>
    <recommendedName>
        <fullName evidence="4">Sel1 repeat-containing protein</fullName>
    </recommendedName>
</protein>
<organism evidence="2 3">
    <name type="scientific">Edaphosphingomonas laterariae</name>
    <dbReference type="NCBI Taxonomy" id="861865"/>
    <lineage>
        <taxon>Bacteria</taxon>
        <taxon>Pseudomonadati</taxon>
        <taxon>Pseudomonadota</taxon>
        <taxon>Alphaproteobacteria</taxon>
        <taxon>Sphingomonadales</taxon>
        <taxon>Rhizorhabdaceae</taxon>
        <taxon>Edaphosphingomonas</taxon>
    </lineage>
</organism>
<feature type="signal peptide" evidence="1">
    <location>
        <begin position="1"/>
        <end position="16"/>
    </location>
</feature>
<accession>A0A239DBW0</accession>
<evidence type="ECO:0000313" key="2">
    <source>
        <dbReference type="EMBL" id="SNS29896.1"/>
    </source>
</evidence>
<name>A0A239DBW0_9SPHN</name>
<dbReference type="EMBL" id="FZOS01000004">
    <property type="protein sequence ID" value="SNS29896.1"/>
    <property type="molecule type" value="Genomic_DNA"/>
</dbReference>
<gene>
    <name evidence="2" type="ORF">SAMN06295912_10430</name>
</gene>
<dbReference type="SUPFAM" id="SSF81901">
    <property type="entry name" value="HCP-like"/>
    <property type="match status" value="1"/>
</dbReference>
<evidence type="ECO:0000256" key="1">
    <source>
        <dbReference type="SAM" id="SignalP"/>
    </source>
</evidence>
<proteinExistence type="predicted"/>
<evidence type="ECO:0008006" key="4">
    <source>
        <dbReference type="Google" id="ProtNLM"/>
    </source>
</evidence>
<sequence>MVAAALILFSATPAAAKSCPPAEVERFSALIRDADGNVRLILATIRGRMTTDQVRCWAATGDRKMMVELGRRLEHGDGIARDAERAEELYKAAATPKLGTLWVYTPGVGGQPGRVMPIRTGPDEPGLPAAAFARALMHIEGRAARPSYAKGMKILKELSESGHAPARARYDAIMAGPTT</sequence>
<dbReference type="AlphaFoldDB" id="A0A239DBW0"/>
<keyword evidence="3" id="KW-1185">Reference proteome</keyword>